<protein>
    <submittedName>
        <fullName evidence="1">Uncharacterized protein YidB (DUF937 family)</fullName>
    </submittedName>
</protein>
<reference evidence="1 2" key="1">
    <citation type="submission" date="2024-06" db="EMBL/GenBank/DDBJ databases">
        <title>Genomics of switchgrass bacterial isolates.</title>
        <authorList>
            <person name="Shade A."/>
        </authorList>
    </citation>
    <scope>NUCLEOTIDE SEQUENCE [LARGE SCALE GENOMIC DNA]</scope>
    <source>
        <strain evidence="1 2">PvP084</strain>
    </source>
</reference>
<dbReference type="EMBL" id="JBEPNW010000007">
    <property type="protein sequence ID" value="MET3869867.1"/>
    <property type="molecule type" value="Genomic_DNA"/>
</dbReference>
<sequence>MSDGYPSMTALLGLLALAGYQNRDRIAEMLRGADRGAARRTGAPPAAGADQVRADGILADIGKSLGAGGAGSFLGGGLGQFVDHFRQNGHGEAADSWVRQGPNRDLGPQEVRQALGPDLLGVLAQRTGLSHDELTSRLSRTLPDAVDRYTPGGMMPAR</sequence>
<dbReference type="InterPro" id="IPR027405">
    <property type="entry name" value="YidB-like"/>
</dbReference>
<evidence type="ECO:0000313" key="1">
    <source>
        <dbReference type="EMBL" id="MET3869867.1"/>
    </source>
</evidence>
<dbReference type="Gene3D" id="1.10.10.690">
    <property type="entry name" value="YidB-like"/>
    <property type="match status" value="1"/>
</dbReference>
<dbReference type="SUPFAM" id="SSF140804">
    <property type="entry name" value="YidB-like"/>
    <property type="match status" value="1"/>
</dbReference>
<keyword evidence="2" id="KW-1185">Reference proteome</keyword>
<dbReference type="Pfam" id="PF20159">
    <property type="entry name" value="YidB"/>
    <property type="match status" value="1"/>
</dbReference>
<dbReference type="RefSeq" id="WP_209735523.1">
    <property type="nucleotide sequence ID" value="NZ_JBEPNV010000004.1"/>
</dbReference>
<name>A0ABV2NTM6_9HYPH</name>
<gene>
    <name evidence="1" type="ORF">ABIC20_007252</name>
</gene>
<accession>A0ABV2NTM6</accession>
<proteinExistence type="predicted"/>
<dbReference type="InterPro" id="IPR045372">
    <property type="entry name" value="YidB"/>
</dbReference>
<evidence type="ECO:0000313" key="2">
    <source>
        <dbReference type="Proteomes" id="UP001549119"/>
    </source>
</evidence>
<organism evidence="1 2">
    <name type="scientific">Methylobacterium radiotolerans</name>
    <dbReference type="NCBI Taxonomy" id="31998"/>
    <lineage>
        <taxon>Bacteria</taxon>
        <taxon>Pseudomonadati</taxon>
        <taxon>Pseudomonadota</taxon>
        <taxon>Alphaproteobacteria</taxon>
        <taxon>Hyphomicrobiales</taxon>
        <taxon>Methylobacteriaceae</taxon>
        <taxon>Methylobacterium</taxon>
    </lineage>
</organism>
<comment type="caution">
    <text evidence="1">The sequence shown here is derived from an EMBL/GenBank/DDBJ whole genome shotgun (WGS) entry which is preliminary data.</text>
</comment>
<dbReference type="Proteomes" id="UP001549119">
    <property type="component" value="Unassembled WGS sequence"/>
</dbReference>